<name>A0ACB8VGG2_9TELE</name>
<dbReference type="EMBL" id="CM041551">
    <property type="protein sequence ID" value="KAI3354762.1"/>
    <property type="molecule type" value="Genomic_DNA"/>
</dbReference>
<protein>
    <submittedName>
        <fullName evidence="1">Uncharacterized protein</fullName>
    </submittedName>
</protein>
<keyword evidence="2" id="KW-1185">Reference proteome</keyword>
<dbReference type="Proteomes" id="UP000831701">
    <property type="component" value="Chromosome 21"/>
</dbReference>
<sequence>MAAELVSYKQAHTSWPPLSPWATPRSWVPEPKQCMERSVQSMEALKATSYQRQASTSGDVEEAVGGQQPSSRTATSAFVQGGTGGALPEPCKMTSSRPQMCMCLLKRLFYHLGGGTFTGRKERTAHGTQAAGRFGAEAVDIKAMIDFPALFPRNQLLKDSRASQITQKGAGGGVLMWLGQQTGDNHGAALILFYHNAEQQGPLRRPDVMVRAAPLWSQAWGWGSQANAWWPGLCPRDPRLGSARNGDVGPPSSRLTTRRKVHEGPVQCGLGSSRGRVLDDPIPGPKLWQ</sequence>
<proteinExistence type="predicted"/>
<accession>A0ACB8VGG2</accession>
<evidence type="ECO:0000313" key="1">
    <source>
        <dbReference type="EMBL" id="KAI3354762.1"/>
    </source>
</evidence>
<reference evidence="1" key="1">
    <citation type="submission" date="2022-04" db="EMBL/GenBank/DDBJ databases">
        <title>Jade perch genome.</title>
        <authorList>
            <person name="Chao B."/>
        </authorList>
    </citation>
    <scope>NUCLEOTIDE SEQUENCE</scope>
    <source>
        <strain evidence="1">CB-2022</strain>
    </source>
</reference>
<evidence type="ECO:0000313" key="2">
    <source>
        <dbReference type="Proteomes" id="UP000831701"/>
    </source>
</evidence>
<organism evidence="1 2">
    <name type="scientific">Scortum barcoo</name>
    <name type="common">barcoo grunter</name>
    <dbReference type="NCBI Taxonomy" id="214431"/>
    <lineage>
        <taxon>Eukaryota</taxon>
        <taxon>Metazoa</taxon>
        <taxon>Chordata</taxon>
        <taxon>Craniata</taxon>
        <taxon>Vertebrata</taxon>
        <taxon>Euteleostomi</taxon>
        <taxon>Actinopterygii</taxon>
        <taxon>Neopterygii</taxon>
        <taxon>Teleostei</taxon>
        <taxon>Neoteleostei</taxon>
        <taxon>Acanthomorphata</taxon>
        <taxon>Eupercaria</taxon>
        <taxon>Centrarchiformes</taxon>
        <taxon>Terapontoidei</taxon>
        <taxon>Terapontidae</taxon>
        <taxon>Scortum</taxon>
    </lineage>
</organism>
<gene>
    <name evidence="1" type="ORF">L3Q82_004591</name>
</gene>
<comment type="caution">
    <text evidence="1">The sequence shown here is derived from an EMBL/GenBank/DDBJ whole genome shotgun (WGS) entry which is preliminary data.</text>
</comment>